<feature type="compositionally biased region" description="Pro residues" evidence="4">
    <location>
        <begin position="199"/>
        <end position="219"/>
    </location>
</feature>
<dbReference type="PANTHER" id="PTHR12933:SF0">
    <property type="entry name" value="U3 SMALL NUCLEOLAR RNA-ASSOCIATED PROTEIN 25 HOMOLOG"/>
    <property type="match status" value="1"/>
</dbReference>
<dbReference type="Pfam" id="PF06862">
    <property type="entry name" value="Utp25_C"/>
    <property type="match status" value="1"/>
</dbReference>
<feature type="compositionally biased region" description="Acidic residues" evidence="4">
    <location>
        <begin position="371"/>
        <end position="385"/>
    </location>
</feature>
<feature type="compositionally biased region" description="Basic and acidic residues" evidence="4">
    <location>
        <begin position="420"/>
        <end position="435"/>
    </location>
</feature>
<evidence type="ECO:0000256" key="4">
    <source>
        <dbReference type="SAM" id="MobiDB-lite"/>
    </source>
</evidence>
<comment type="caution">
    <text evidence="6">The sequence shown here is derived from an EMBL/GenBank/DDBJ whole genome shotgun (WGS) entry which is preliminary data.</text>
</comment>
<dbReference type="InterPro" id="IPR009263">
    <property type="entry name" value="SERTA_dom"/>
</dbReference>
<keyword evidence="7" id="KW-1185">Reference proteome</keyword>
<evidence type="ECO:0000313" key="7">
    <source>
        <dbReference type="Proteomes" id="UP000719412"/>
    </source>
</evidence>
<feature type="compositionally biased region" description="Basic and acidic residues" evidence="4">
    <location>
        <begin position="292"/>
        <end position="304"/>
    </location>
</feature>
<evidence type="ECO:0000256" key="1">
    <source>
        <dbReference type="ARBA" id="ARBA00004604"/>
    </source>
</evidence>
<dbReference type="PROSITE" id="PS51053">
    <property type="entry name" value="SERTA"/>
    <property type="match status" value="1"/>
</dbReference>
<sequence length="920" mass="106157">MMGLQATTGKRKLEAATAPGDSSPPKTGRWEADDCIARLQAVAVPSDTWRSPTPSLAATLLSSSDDYEDDDEFDDELSDDDRCVGVPEPARFSQPFNRYQSTDYWQYYQPPQQQTIRCEENGKSYLELGASPPVRTRCCDGRTRWCHVPCYRQRRLAVLNLSMCKLARYRQCSDPSLRRSVLICNTLRRLEREMEAEPPEPSYPLPEMSPPSRPSPVPEPNYEQSLREMTCSSGRATPFPSAAPDTDSGLGDDEMTRPINWGSVLSLTSQTDLESLNNNELYAELGLSSDPPEWKEPSTSRTDNEWDGFMHVLVGVGGKSKKGRKDPKKKIRPRKTYSLYQRDNKNTTKKRKLDFREEEREDDKRQKVEEQQPEVESSESEDELEDHMKQLRASLSTKFRNKELLAIESSEDSSTEEESDNLKKQDNIDINKDPEDTTNLKLSTEIDDDDDNNDEGGGEISESDEKEIEIGTTSNEEGDDNFNDPFTRLKVVHHNARLSKKEDVPDEFRDQGLVRPKVLIIAPFKDSAYKIIQMITSILLPEDKGHVMNKKRFLEEYTGNEICMPKKNPKPEDYELTFTGNTSDDFKIGITVTKKSLKLYADFYSSDIIIASPLGMRTIIGAEGEASRDYDFLASIELLILDHTELFFMQNWDHFIHVINHLHLQPKESHGTDFSRVRMWSLNGWAKYYRQTLIFSSVVLPEINSIFNKKCNNYAGKIKISNPIEFGSIRQVFVQIPHVFHKFEAPSAQELIDARFDFFINKILPQQRDSLMKQTLIYIANYFDYVRLRNYFKREDLSFVQICEYSKEGKIARARDMFYHGDVHFLLYTERHHFFNRIRVKGIRHLVFYQPPNFPHFYYEMCNLMQEANMNKKIGNTSNMTVNILYSKYDVHQLAAIVGTERATKMSQSDRNVHMMVTGE</sequence>
<dbReference type="InterPro" id="IPR053939">
    <property type="entry name" value="UTP25_C"/>
</dbReference>
<dbReference type="InterPro" id="IPR010678">
    <property type="entry name" value="UTP25"/>
</dbReference>
<accession>A0A8J6L2H5</accession>
<dbReference type="GO" id="GO:0032040">
    <property type="term" value="C:small-subunit processome"/>
    <property type="evidence" value="ECO:0007669"/>
    <property type="project" value="TreeGrafter"/>
</dbReference>
<feature type="region of interest" description="Disordered" evidence="4">
    <location>
        <begin position="1"/>
        <end position="32"/>
    </location>
</feature>
<evidence type="ECO:0000256" key="2">
    <source>
        <dbReference type="ARBA" id="ARBA00009223"/>
    </source>
</evidence>
<reference evidence="6" key="2">
    <citation type="submission" date="2021-08" db="EMBL/GenBank/DDBJ databases">
        <authorList>
            <person name="Eriksson T."/>
        </authorList>
    </citation>
    <scope>NUCLEOTIDE SEQUENCE</scope>
    <source>
        <strain evidence="6">Stoneville</strain>
        <tissue evidence="6">Whole head</tissue>
    </source>
</reference>
<feature type="compositionally biased region" description="Acidic residues" evidence="4">
    <location>
        <begin position="445"/>
        <end position="467"/>
    </location>
</feature>
<dbReference type="GO" id="GO:0034511">
    <property type="term" value="F:U3 snoRNA binding"/>
    <property type="evidence" value="ECO:0007669"/>
    <property type="project" value="InterPro"/>
</dbReference>
<dbReference type="EMBL" id="JABDTM020028263">
    <property type="protein sequence ID" value="KAH0809229.1"/>
    <property type="molecule type" value="Genomic_DNA"/>
</dbReference>
<evidence type="ECO:0000256" key="3">
    <source>
        <dbReference type="ARBA" id="ARBA00023242"/>
    </source>
</evidence>
<feature type="region of interest" description="Disordered" evidence="4">
    <location>
        <begin position="284"/>
        <end position="483"/>
    </location>
</feature>
<feature type="compositionally biased region" description="Acidic residues" evidence="4">
    <location>
        <begin position="409"/>
        <end position="419"/>
    </location>
</feature>
<comment type="similarity">
    <text evidence="2">Belongs to the UTP25 family.</text>
</comment>
<dbReference type="Pfam" id="PF06031">
    <property type="entry name" value="SERTA"/>
    <property type="match status" value="1"/>
</dbReference>
<feature type="region of interest" description="Disordered" evidence="4">
    <location>
        <begin position="193"/>
        <end position="255"/>
    </location>
</feature>
<dbReference type="InterPro" id="IPR053940">
    <property type="entry name" value="UTP25_NTPase-like"/>
</dbReference>
<name>A0A8J6L2H5_TENMO</name>
<dbReference type="PANTHER" id="PTHR12933">
    <property type="entry name" value="ORF PROTEIN-RELATED"/>
    <property type="match status" value="1"/>
</dbReference>
<feature type="compositionally biased region" description="Basic residues" evidence="4">
    <location>
        <begin position="319"/>
        <end position="335"/>
    </location>
</feature>
<proteinExistence type="inferred from homology"/>
<gene>
    <name evidence="6" type="ORF">GEV33_013561</name>
</gene>
<feature type="compositionally biased region" description="Basic and acidic residues" evidence="4">
    <location>
        <begin position="354"/>
        <end position="370"/>
    </location>
</feature>
<comment type="subcellular location">
    <subcellularLocation>
        <location evidence="1">Nucleus</location>
        <location evidence="1">Nucleolus</location>
    </subcellularLocation>
</comment>
<organism evidence="6 7">
    <name type="scientific">Tenebrio molitor</name>
    <name type="common">Yellow mealworm beetle</name>
    <dbReference type="NCBI Taxonomy" id="7067"/>
    <lineage>
        <taxon>Eukaryota</taxon>
        <taxon>Metazoa</taxon>
        <taxon>Ecdysozoa</taxon>
        <taxon>Arthropoda</taxon>
        <taxon>Hexapoda</taxon>
        <taxon>Insecta</taxon>
        <taxon>Pterygota</taxon>
        <taxon>Neoptera</taxon>
        <taxon>Endopterygota</taxon>
        <taxon>Coleoptera</taxon>
        <taxon>Polyphaga</taxon>
        <taxon>Cucujiformia</taxon>
        <taxon>Tenebrionidae</taxon>
        <taxon>Tenebrio</taxon>
    </lineage>
</organism>
<evidence type="ECO:0000259" key="5">
    <source>
        <dbReference type="PROSITE" id="PS51053"/>
    </source>
</evidence>
<reference evidence="6" key="1">
    <citation type="journal article" date="2020" name="J Insects Food Feed">
        <title>The yellow mealworm (Tenebrio molitor) genome: a resource for the emerging insects as food and feed industry.</title>
        <authorList>
            <person name="Eriksson T."/>
            <person name="Andere A."/>
            <person name="Kelstrup H."/>
            <person name="Emery V."/>
            <person name="Picard C."/>
        </authorList>
    </citation>
    <scope>NUCLEOTIDE SEQUENCE</scope>
    <source>
        <strain evidence="6">Stoneville</strain>
        <tissue evidence="6">Whole head</tissue>
    </source>
</reference>
<feature type="domain" description="SERTA" evidence="5">
    <location>
        <begin position="151"/>
        <end position="198"/>
    </location>
</feature>
<dbReference type="Pfam" id="PF22916">
    <property type="entry name" value="UTP25_NTPase-like"/>
    <property type="match status" value="1"/>
</dbReference>
<dbReference type="AlphaFoldDB" id="A0A8J6L2H5"/>
<dbReference type="Proteomes" id="UP000719412">
    <property type="component" value="Unassembled WGS sequence"/>
</dbReference>
<keyword evidence="3" id="KW-0539">Nucleus</keyword>
<evidence type="ECO:0000313" key="6">
    <source>
        <dbReference type="EMBL" id="KAH0809229.1"/>
    </source>
</evidence>
<protein>
    <recommendedName>
        <fullName evidence="5">SERTA domain-containing protein</fullName>
    </recommendedName>
</protein>
<dbReference type="GO" id="GO:0000462">
    <property type="term" value="P:maturation of SSU-rRNA from tricistronic rRNA transcript (SSU-rRNA, 5.8S rRNA, LSU-rRNA)"/>
    <property type="evidence" value="ECO:0007669"/>
    <property type="project" value="TreeGrafter"/>
</dbReference>
<dbReference type="GO" id="GO:0019843">
    <property type="term" value="F:rRNA binding"/>
    <property type="evidence" value="ECO:0007669"/>
    <property type="project" value="TreeGrafter"/>
</dbReference>